<dbReference type="AlphaFoldDB" id="A0AAV4AHW0"/>
<proteinExistence type="predicted"/>
<gene>
    <name evidence="1" type="ORF">PoB_003441600</name>
</gene>
<dbReference type="EMBL" id="BLXT01003924">
    <property type="protein sequence ID" value="GFO07911.1"/>
    <property type="molecule type" value="Genomic_DNA"/>
</dbReference>
<accession>A0AAV4AHW0</accession>
<evidence type="ECO:0000313" key="2">
    <source>
        <dbReference type="Proteomes" id="UP000735302"/>
    </source>
</evidence>
<organism evidence="1 2">
    <name type="scientific">Plakobranchus ocellatus</name>
    <dbReference type="NCBI Taxonomy" id="259542"/>
    <lineage>
        <taxon>Eukaryota</taxon>
        <taxon>Metazoa</taxon>
        <taxon>Spiralia</taxon>
        <taxon>Lophotrochozoa</taxon>
        <taxon>Mollusca</taxon>
        <taxon>Gastropoda</taxon>
        <taxon>Heterobranchia</taxon>
        <taxon>Euthyneura</taxon>
        <taxon>Panpulmonata</taxon>
        <taxon>Sacoglossa</taxon>
        <taxon>Placobranchoidea</taxon>
        <taxon>Plakobranchidae</taxon>
        <taxon>Plakobranchus</taxon>
    </lineage>
</organism>
<sequence length="130" mass="14896">MEQHYYCYYHRRRKRRYNYLKLSIACSNPEVSMRLSKGVGGTGVSESAMNSAGAFLLRVRPRTLAFRRDGGPKSLRSPCCGLAYIKTKQNQIVRDFITFCHMRSSKYGAFKGCERNPQNSTLFHISICTP</sequence>
<name>A0AAV4AHW0_9GAST</name>
<protein>
    <submittedName>
        <fullName evidence="1">Uncharacterized protein</fullName>
    </submittedName>
</protein>
<dbReference type="Proteomes" id="UP000735302">
    <property type="component" value="Unassembled WGS sequence"/>
</dbReference>
<reference evidence="1 2" key="1">
    <citation type="journal article" date="2021" name="Elife">
        <title>Chloroplast acquisition without the gene transfer in kleptoplastic sea slugs, Plakobranchus ocellatus.</title>
        <authorList>
            <person name="Maeda T."/>
            <person name="Takahashi S."/>
            <person name="Yoshida T."/>
            <person name="Shimamura S."/>
            <person name="Takaki Y."/>
            <person name="Nagai Y."/>
            <person name="Toyoda A."/>
            <person name="Suzuki Y."/>
            <person name="Arimoto A."/>
            <person name="Ishii H."/>
            <person name="Satoh N."/>
            <person name="Nishiyama T."/>
            <person name="Hasebe M."/>
            <person name="Maruyama T."/>
            <person name="Minagawa J."/>
            <person name="Obokata J."/>
            <person name="Shigenobu S."/>
        </authorList>
    </citation>
    <scope>NUCLEOTIDE SEQUENCE [LARGE SCALE GENOMIC DNA]</scope>
</reference>
<keyword evidence="2" id="KW-1185">Reference proteome</keyword>
<evidence type="ECO:0000313" key="1">
    <source>
        <dbReference type="EMBL" id="GFO07911.1"/>
    </source>
</evidence>
<comment type="caution">
    <text evidence="1">The sequence shown here is derived from an EMBL/GenBank/DDBJ whole genome shotgun (WGS) entry which is preliminary data.</text>
</comment>